<dbReference type="Pfam" id="PF01261">
    <property type="entry name" value="AP_endonuc_2"/>
    <property type="match status" value="1"/>
</dbReference>
<name>A0ABU7V5D8_9MICO</name>
<dbReference type="PANTHER" id="PTHR12110:SF41">
    <property type="entry name" value="INOSOSE DEHYDRATASE"/>
    <property type="match status" value="1"/>
</dbReference>
<comment type="caution">
    <text evidence="3">The sequence shown here is derived from an EMBL/GenBank/DDBJ whole genome shotgun (WGS) entry which is preliminary data.</text>
</comment>
<sequence length="290" mass="30604">MNVLSCHINTLVADVEHPERDAALGVIADAGFDTVGLPPGVSREQARALREALRQRGLQAIVFVVQRPGADVSSADADERRAGRALLDSALQAADVLGANHITGVPYAAYGLSSVWSSDARAWAAEAVGEFAARSAAGGIEVSVEVLNRYECSALNTVTQALAFRDLCAPEKPSLHLDGFHVMIEEASPHDAVIRAGDGLGILEFGQAGRGALDAGSLDVAALVRSAVAAGFDGPIAFEAFSRSWFPPAVADRLRTWTDLDVSRTDLVRESAHFLRRAVGEGRAERGGLR</sequence>
<protein>
    <submittedName>
        <fullName evidence="3">Sugar phosphate isomerase/epimerase family protein</fullName>
    </submittedName>
</protein>
<proteinExistence type="predicted"/>
<evidence type="ECO:0000259" key="2">
    <source>
        <dbReference type="Pfam" id="PF01261"/>
    </source>
</evidence>
<dbReference type="InterPro" id="IPR036237">
    <property type="entry name" value="Xyl_isomerase-like_sf"/>
</dbReference>
<dbReference type="Proteomes" id="UP001351900">
    <property type="component" value="Unassembled WGS sequence"/>
</dbReference>
<dbReference type="EMBL" id="JAZHOV010000002">
    <property type="protein sequence ID" value="MEF2254216.1"/>
    <property type="molecule type" value="Genomic_DNA"/>
</dbReference>
<reference evidence="3 4" key="1">
    <citation type="submission" date="2024-01" db="EMBL/GenBank/DDBJ databases">
        <title>the genome sequence of strain Microbacterium schleiferi NBRC 15075.</title>
        <authorList>
            <person name="Ding Y."/>
            <person name="Zhang G."/>
        </authorList>
    </citation>
    <scope>NUCLEOTIDE SEQUENCE [LARGE SCALE GENOMIC DNA]</scope>
    <source>
        <strain evidence="3 4">NBRC 15075</strain>
    </source>
</reference>
<dbReference type="PANTHER" id="PTHR12110">
    <property type="entry name" value="HYDROXYPYRUVATE ISOMERASE"/>
    <property type="match status" value="1"/>
</dbReference>
<dbReference type="InterPro" id="IPR013022">
    <property type="entry name" value="Xyl_isomerase-like_TIM-brl"/>
</dbReference>
<dbReference type="InterPro" id="IPR050312">
    <property type="entry name" value="IolE/XylAMocC-like"/>
</dbReference>
<evidence type="ECO:0000256" key="1">
    <source>
        <dbReference type="ARBA" id="ARBA00023277"/>
    </source>
</evidence>
<dbReference type="SUPFAM" id="SSF51658">
    <property type="entry name" value="Xylose isomerase-like"/>
    <property type="match status" value="1"/>
</dbReference>
<accession>A0ABU7V5D8</accession>
<dbReference type="RefSeq" id="WP_228177445.1">
    <property type="nucleotide sequence ID" value="NZ_BAAAUO010000005.1"/>
</dbReference>
<dbReference type="Gene3D" id="3.20.20.150">
    <property type="entry name" value="Divalent-metal-dependent TIM barrel enzymes"/>
    <property type="match status" value="1"/>
</dbReference>
<evidence type="ECO:0000313" key="4">
    <source>
        <dbReference type="Proteomes" id="UP001351900"/>
    </source>
</evidence>
<evidence type="ECO:0000313" key="3">
    <source>
        <dbReference type="EMBL" id="MEF2254216.1"/>
    </source>
</evidence>
<organism evidence="3 4">
    <name type="scientific">Microbacterium schleiferi</name>
    <dbReference type="NCBI Taxonomy" id="69362"/>
    <lineage>
        <taxon>Bacteria</taxon>
        <taxon>Bacillati</taxon>
        <taxon>Actinomycetota</taxon>
        <taxon>Actinomycetes</taxon>
        <taxon>Micrococcales</taxon>
        <taxon>Microbacteriaceae</taxon>
        <taxon>Microbacterium</taxon>
    </lineage>
</organism>
<keyword evidence="4" id="KW-1185">Reference proteome</keyword>
<dbReference type="GO" id="GO:0016853">
    <property type="term" value="F:isomerase activity"/>
    <property type="evidence" value="ECO:0007669"/>
    <property type="project" value="UniProtKB-KW"/>
</dbReference>
<feature type="domain" description="Xylose isomerase-like TIM barrel" evidence="2">
    <location>
        <begin position="27"/>
        <end position="276"/>
    </location>
</feature>
<keyword evidence="1" id="KW-0119">Carbohydrate metabolism</keyword>
<gene>
    <name evidence="3" type="ORF">V2V91_03555</name>
</gene>
<keyword evidence="3" id="KW-0413">Isomerase</keyword>